<organism evidence="1 2">
    <name type="scientific">Rhizophagus irregularis (strain DAOM 181602 / DAOM 197198 / MUCL 43194)</name>
    <name type="common">Arbuscular mycorrhizal fungus</name>
    <name type="synonym">Glomus intraradices</name>
    <dbReference type="NCBI Taxonomy" id="747089"/>
    <lineage>
        <taxon>Eukaryota</taxon>
        <taxon>Fungi</taxon>
        <taxon>Fungi incertae sedis</taxon>
        <taxon>Mucoromycota</taxon>
        <taxon>Glomeromycotina</taxon>
        <taxon>Glomeromycetes</taxon>
        <taxon>Glomerales</taxon>
        <taxon>Glomeraceae</taxon>
        <taxon>Rhizophagus</taxon>
    </lineage>
</organism>
<accession>A0A2P4QHL7</accession>
<dbReference type="Proteomes" id="UP000018888">
    <property type="component" value="Unassembled WGS sequence"/>
</dbReference>
<sequence length="65" mass="7960">MKKKRVRYLAINNYFYESTFDRYGDNIKELISLKDEVKEFRLYNIEVQSYSGLVIDMHNYIKEIN</sequence>
<reference evidence="1 2" key="1">
    <citation type="journal article" date="2013" name="Proc. Natl. Acad. Sci. U.S.A.">
        <title>Genome of an arbuscular mycorrhizal fungus provides insight into the oldest plant symbiosis.</title>
        <authorList>
            <person name="Tisserant E."/>
            <person name="Malbreil M."/>
            <person name="Kuo A."/>
            <person name="Kohler A."/>
            <person name="Symeonidi A."/>
            <person name="Balestrini R."/>
            <person name="Charron P."/>
            <person name="Duensing N."/>
            <person name="Frei Dit Frey N."/>
            <person name="Gianinazzi-Pearson V."/>
            <person name="Gilbert L.B."/>
            <person name="Handa Y."/>
            <person name="Herr J.R."/>
            <person name="Hijri M."/>
            <person name="Koul R."/>
            <person name="Kawaguchi M."/>
            <person name="Krajinski F."/>
            <person name="Lammers P.J."/>
            <person name="Masclaux F.G."/>
            <person name="Murat C."/>
            <person name="Morin E."/>
            <person name="Ndikumana S."/>
            <person name="Pagni M."/>
            <person name="Petitpierre D."/>
            <person name="Requena N."/>
            <person name="Rosikiewicz P."/>
            <person name="Riley R."/>
            <person name="Saito K."/>
            <person name="San Clemente H."/>
            <person name="Shapiro H."/>
            <person name="van Tuinen D."/>
            <person name="Becard G."/>
            <person name="Bonfante P."/>
            <person name="Paszkowski U."/>
            <person name="Shachar-Hill Y.Y."/>
            <person name="Tuskan G.A."/>
            <person name="Young P.W."/>
            <person name="Sanders I.R."/>
            <person name="Henrissat B."/>
            <person name="Rensing S.A."/>
            <person name="Grigoriev I.V."/>
            <person name="Corradi N."/>
            <person name="Roux C."/>
            <person name="Martin F."/>
        </authorList>
    </citation>
    <scope>NUCLEOTIDE SEQUENCE [LARGE SCALE GENOMIC DNA]</scope>
    <source>
        <strain evidence="1 2">DAOM 197198</strain>
    </source>
</reference>
<evidence type="ECO:0000313" key="2">
    <source>
        <dbReference type="Proteomes" id="UP000018888"/>
    </source>
</evidence>
<gene>
    <name evidence="1" type="ORF">GLOIN_2v1549451</name>
</gene>
<proteinExistence type="predicted"/>
<reference evidence="1 2" key="2">
    <citation type="journal article" date="2018" name="New Phytol.">
        <title>High intraspecific genome diversity in the model arbuscular mycorrhizal symbiont Rhizophagus irregularis.</title>
        <authorList>
            <person name="Chen E.C.H."/>
            <person name="Morin E."/>
            <person name="Beaudet D."/>
            <person name="Noel J."/>
            <person name="Yildirir G."/>
            <person name="Ndikumana S."/>
            <person name="Charron P."/>
            <person name="St-Onge C."/>
            <person name="Giorgi J."/>
            <person name="Kruger M."/>
            <person name="Marton T."/>
            <person name="Ropars J."/>
            <person name="Grigoriev I.V."/>
            <person name="Hainaut M."/>
            <person name="Henrissat B."/>
            <person name="Roux C."/>
            <person name="Martin F."/>
            <person name="Corradi N."/>
        </authorList>
    </citation>
    <scope>NUCLEOTIDE SEQUENCE [LARGE SCALE GENOMIC DNA]</scope>
    <source>
        <strain evidence="1 2">DAOM 197198</strain>
    </source>
</reference>
<keyword evidence="2" id="KW-1185">Reference proteome</keyword>
<dbReference type="AlphaFoldDB" id="A0A2P4QHL7"/>
<name>A0A2P4QHL7_RHIID</name>
<comment type="caution">
    <text evidence="1">The sequence shown here is derived from an EMBL/GenBank/DDBJ whole genome shotgun (WGS) entry which is preliminary data.</text>
</comment>
<protein>
    <submittedName>
        <fullName evidence="1">Uncharacterized protein</fullName>
    </submittedName>
</protein>
<dbReference type="EMBL" id="AUPC02000043">
    <property type="protein sequence ID" value="POG77106.1"/>
    <property type="molecule type" value="Genomic_DNA"/>
</dbReference>
<evidence type="ECO:0000313" key="1">
    <source>
        <dbReference type="EMBL" id="POG77106.1"/>
    </source>
</evidence>